<evidence type="ECO:0000313" key="4">
    <source>
        <dbReference type="Proteomes" id="UP000238956"/>
    </source>
</evidence>
<keyword evidence="2" id="KW-1133">Transmembrane helix</keyword>
<dbReference type="RefSeq" id="WP_104968764.1">
    <property type="nucleotide sequence ID" value="NZ_CP025536.1"/>
</dbReference>
<dbReference type="Proteomes" id="UP000238956">
    <property type="component" value="Chromosome"/>
</dbReference>
<dbReference type="CDD" id="cd00093">
    <property type="entry name" value="HTH_XRE"/>
    <property type="match status" value="1"/>
</dbReference>
<dbReference type="EMBL" id="CP025536">
    <property type="protein sequence ID" value="AUW97463.1"/>
    <property type="molecule type" value="Genomic_DNA"/>
</dbReference>
<sequence>MIKKSVGTQLRDGRESKHYSLDDLEALTGIKSSYLLSMEMDQFSLLPSKSYEISYIKKYAEAVDLDHEELLRDYHIAVAERQERLATQIVSNDDKTEKDTESYSRSDSGQKWTSHRQFKTSPARKNFLFPMVALLALVVLVSLLCFVFWKRDALDNKQEESQSFQQTSTNRESSTSSSSELPILEVTPAGDGLNLTASLSKARKPVDIVFSLSEGAPDNWFSVSNSNYESGATLNQETPTTRVALSEDTSETLITLGNTSGIMVTVNGQELDLSSLLADTTGYITLTIE</sequence>
<evidence type="ECO:0000256" key="1">
    <source>
        <dbReference type="SAM" id="MobiDB-lite"/>
    </source>
</evidence>
<dbReference type="Pfam" id="PF13413">
    <property type="entry name" value="HTH_25"/>
    <property type="match status" value="1"/>
</dbReference>
<dbReference type="InterPro" id="IPR001387">
    <property type="entry name" value="Cro/C1-type_HTH"/>
</dbReference>
<dbReference type="InterPro" id="IPR050400">
    <property type="entry name" value="Bact_Cytoskel_RodZ"/>
</dbReference>
<gene>
    <name evidence="3" type="ORF">C0J00_10300</name>
</gene>
<keyword evidence="2" id="KW-0812">Transmembrane</keyword>
<dbReference type="KEGG" id="splr:C0J00_10300"/>
<evidence type="ECO:0008006" key="5">
    <source>
        <dbReference type="Google" id="ProtNLM"/>
    </source>
</evidence>
<dbReference type="GO" id="GO:0003677">
    <property type="term" value="F:DNA binding"/>
    <property type="evidence" value="ECO:0007669"/>
    <property type="project" value="InterPro"/>
</dbReference>
<dbReference type="PANTHER" id="PTHR34475:SF1">
    <property type="entry name" value="CYTOSKELETON PROTEIN RODZ"/>
    <property type="match status" value="1"/>
</dbReference>
<dbReference type="SUPFAM" id="SSF47413">
    <property type="entry name" value="lambda repressor-like DNA-binding domains"/>
    <property type="match status" value="1"/>
</dbReference>
<feature type="compositionally biased region" description="Low complexity" evidence="1">
    <location>
        <begin position="161"/>
        <end position="179"/>
    </location>
</feature>
<feature type="compositionally biased region" description="Basic and acidic residues" evidence="1">
    <location>
        <begin position="92"/>
        <end position="104"/>
    </location>
</feature>
<evidence type="ECO:0000256" key="2">
    <source>
        <dbReference type="SAM" id="Phobius"/>
    </source>
</evidence>
<dbReference type="AlphaFoldDB" id="A0A2L0D6I4"/>
<feature type="transmembrane region" description="Helical" evidence="2">
    <location>
        <begin position="127"/>
        <end position="149"/>
    </location>
</feature>
<keyword evidence="4" id="KW-1185">Reference proteome</keyword>
<dbReference type="InterPro" id="IPR010982">
    <property type="entry name" value="Lambda_DNA-bd_dom_sf"/>
</dbReference>
<reference evidence="3 4" key="2">
    <citation type="submission" date="2018-02" db="EMBL/GenBank/DDBJ databases">
        <title>Whole genome sequencing analysis of Streptococcus pluranimalium isolated from cattle infected mastitis in China.</title>
        <authorList>
            <person name="Zhang J.-R."/>
            <person name="Hu G.-Z."/>
        </authorList>
    </citation>
    <scope>NUCLEOTIDE SEQUENCE [LARGE SCALE GENOMIC DNA]</scope>
    <source>
        <strain evidence="3 4">TH11417</strain>
    </source>
</reference>
<dbReference type="Gene3D" id="1.10.260.40">
    <property type="entry name" value="lambda repressor-like DNA-binding domains"/>
    <property type="match status" value="1"/>
</dbReference>
<organism evidence="3 4">
    <name type="scientific">Streptococcus pluranimalium</name>
    <dbReference type="NCBI Taxonomy" id="82348"/>
    <lineage>
        <taxon>Bacteria</taxon>
        <taxon>Bacillati</taxon>
        <taxon>Bacillota</taxon>
        <taxon>Bacilli</taxon>
        <taxon>Lactobacillales</taxon>
        <taxon>Streptococcaceae</taxon>
        <taxon>Streptococcus</taxon>
    </lineage>
</organism>
<feature type="region of interest" description="Disordered" evidence="1">
    <location>
        <begin position="89"/>
        <end position="117"/>
    </location>
</feature>
<accession>A0A2L0D6I4</accession>
<dbReference type="OrthoDB" id="9797543at2"/>
<evidence type="ECO:0000313" key="3">
    <source>
        <dbReference type="EMBL" id="AUW97463.1"/>
    </source>
</evidence>
<proteinExistence type="predicted"/>
<protein>
    <recommendedName>
        <fullName evidence="5">Helix-turn-helix domain-containing protein</fullName>
    </recommendedName>
</protein>
<name>A0A2L0D6I4_9STRE</name>
<keyword evidence="2" id="KW-0472">Membrane</keyword>
<reference evidence="3 4" key="1">
    <citation type="submission" date="2017-12" db="EMBL/GenBank/DDBJ databases">
        <authorList>
            <person name="Hurst M.R.H."/>
        </authorList>
    </citation>
    <scope>NUCLEOTIDE SEQUENCE [LARGE SCALE GENOMIC DNA]</scope>
    <source>
        <strain evidence="3 4">TH11417</strain>
    </source>
</reference>
<dbReference type="PANTHER" id="PTHR34475">
    <property type="match status" value="1"/>
</dbReference>
<dbReference type="GeneID" id="98394298"/>
<feature type="region of interest" description="Disordered" evidence="1">
    <location>
        <begin position="160"/>
        <end position="183"/>
    </location>
</feature>